<sequence>MSRIPPIPGQILTSPEQCHSLKSLVQELCQTRSKSFPGSQPVSFGWKSLQALEREDYWVCEKSDGVRCLLLILTNGTTNEQETYFIDRKNVYRRIRGLYFPNYKDSTLLTPANKTLIDGELVIDHDKKSGKDKLRYLVFDLLVLETEDIYNMRLGSRYGRLRSWVVEPFLKSLAKRGNPSQPLEIKLKVMDLAYAIDHVFKTHIPNLQHGNDGLIFTCVESGYVFGTDSRIIKWKDPSENSIDFRISLRFSASDDNTNTCDFAKKPLCELQQWEGGKLYNWFDNWDISEEEWQNFLKDGIDLHMKIAEFSWMKNEENWRFLRFRDDKNDANHSTVVEKVTESIEDGVEAHQLIKKSSRIRSEWKSREQRRGIGMPVHSKSPPQSTAQPYKLNT</sequence>
<evidence type="ECO:0000313" key="14">
    <source>
        <dbReference type="EMBL" id="TIB38036.1"/>
    </source>
</evidence>
<evidence type="ECO:0000256" key="11">
    <source>
        <dbReference type="SAM" id="MobiDB-lite"/>
    </source>
</evidence>
<feature type="domain" description="mRNA capping enzyme C-terminal" evidence="13">
    <location>
        <begin position="239"/>
        <end position="353"/>
    </location>
</feature>
<comment type="catalytic activity">
    <reaction evidence="10">
        <text>a 5'-end diphospho-ribonucleoside in mRNA + GTP + H(+) = a 5'-end (5'-triphosphoguanosine)-ribonucleoside in mRNA + diphosphate</text>
        <dbReference type="Rhea" id="RHEA:67012"/>
        <dbReference type="Rhea" id="RHEA-COMP:17165"/>
        <dbReference type="Rhea" id="RHEA-COMP:17166"/>
        <dbReference type="ChEBI" id="CHEBI:15378"/>
        <dbReference type="ChEBI" id="CHEBI:33019"/>
        <dbReference type="ChEBI" id="CHEBI:37565"/>
        <dbReference type="ChEBI" id="CHEBI:167616"/>
        <dbReference type="ChEBI" id="CHEBI:167617"/>
        <dbReference type="EC" id="2.7.7.50"/>
    </reaction>
    <physiologicalReaction direction="left-to-right" evidence="10">
        <dbReference type="Rhea" id="RHEA:67013"/>
    </physiologicalReaction>
</comment>
<dbReference type="EC" id="2.7.7.50" evidence="2"/>
<evidence type="ECO:0000259" key="13">
    <source>
        <dbReference type="Pfam" id="PF03919"/>
    </source>
</evidence>
<dbReference type="Pfam" id="PF03919">
    <property type="entry name" value="mRNA_cap_C"/>
    <property type="match status" value="1"/>
</dbReference>
<protein>
    <recommendedName>
        <fullName evidence="2">mRNA guanylyltransferase</fullName>
        <ecNumber evidence="2">2.7.7.50</ecNumber>
    </recommendedName>
</protein>
<dbReference type="SUPFAM" id="SSF56091">
    <property type="entry name" value="DNA ligase/mRNA capping enzyme, catalytic domain"/>
    <property type="match status" value="1"/>
</dbReference>
<dbReference type="Gene3D" id="2.40.50.140">
    <property type="entry name" value="Nucleic acid-binding proteins"/>
    <property type="match status" value="1"/>
</dbReference>
<accession>A0A4T0J5L3</accession>
<evidence type="ECO:0000256" key="6">
    <source>
        <dbReference type="ARBA" id="ARBA00022741"/>
    </source>
</evidence>
<keyword evidence="4" id="KW-0808">Transferase</keyword>
<keyword evidence="7" id="KW-0506">mRNA capping</keyword>
<reference evidence="14 15" key="1">
    <citation type="submission" date="2019-03" db="EMBL/GenBank/DDBJ databases">
        <title>Sequencing 23 genomes of Wallemia ichthyophaga.</title>
        <authorList>
            <person name="Gostincar C."/>
        </authorList>
    </citation>
    <scope>NUCLEOTIDE SEQUENCE [LARGE SCALE GENOMIC DNA]</scope>
    <source>
        <strain evidence="14 15">EXF-6200</strain>
    </source>
</reference>
<name>A0A4T0J5L3_WALIC</name>
<evidence type="ECO:0000256" key="10">
    <source>
        <dbReference type="ARBA" id="ARBA00044624"/>
    </source>
</evidence>
<dbReference type="InterPro" id="IPR013846">
    <property type="entry name" value="mRNA_cap_enzyme_C"/>
</dbReference>
<evidence type="ECO:0000256" key="8">
    <source>
        <dbReference type="ARBA" id="ARBA00023134"/>
    </source>
</evidence>
<comment type="subcellular location">
    <subcellularLocation>
        <location evidence="1">Nucleus</location>
    </subcellularLocation>
</comment>
<dbReference type="EMBL" id="SPOI01000077">
    <property type="protein sequence ID" value="TIB38036.1"/>
    <property type="molecule type" value="Genomic_DNA"/>
</dbReference>
<keyword evidence="3" id="KW-0507">mRNA processing</keyword>
<dbReference type="PANTHER" id="PTHR10367:SF17">
    <property type="entry name" value="MRNA-CAPPING ENZYME"/>
    <property type="match status" value="1"/>
</dbReference>
<organism evidence="14 15">
    <name type="scientific">Wallemia ichthyophaga</name>
    <dbReference type="NCBI Taxonomy" id="245174"/>
    <lineage>
        <taxon>Eukaryota</taxon>
        <taxon>Fungi</taxon>
        <taxon>Dikarya</taxon>
        <taxon>Basidiomycota</taxon>
        <taxon>Wallemiomycotina</taxon>
        <taxon>Wallemiomycetes</taxon>
        <taxon>Wallemiales</taxon>
        <taxon>Wallemiaceae</taxon>
        <taxon>Wallemia</taxon>
    </lineage>
</organism>
<evidence type="ECO:0000259" key="12">
    <source>
        <dbReference type="Pfam" id="PF01331"/>
    </source>
</evidence>
<dbReference type="PANTHER" id="PTHR10367">
    <property type="entry name" value="MRNA-CAPPING ENZYME"/>
    <property type="match status" value="1"/>
</dbReference>
<evidence type="ECO:0000256" key="7">
    <source>
        <dbReference type="ARBA" id="ARBA00023042"/>
    </source>
</evidence>
<evidence type="ECO:0000256" key="5">
    <source>
        <dbReference type="ARBA" id="ARBA00022695"/>
    </source>
</evidence>
<comment type="caution">
    <text evidence="14">The sequence shown here is derived from an EMBL/GenBank/DDBJ whole genome shotgun (WGS) entry which is preliminary data.</text>
</comment>
<keyword evidence="5" id="KW-0548">Nucleotidyltransferase</keyword>
<dbReference type="GO" id="GO:0005525">
    <property type="term" value="F:GTP binding"/>
    <property type="evidence" value="ECO:0007669"/>
    <property type="project" value="UniProtKB-KW"/>
</dbReference>
<dbReference type="SUPFAM" id="SSF50249">
    <property type="entry name" value="Nucleic acid-binding proteins"/>
    <property type="match status" value="1"/>
</dbReference>
<evidence type="ECO:0000313" key="15">
    <source>
        <dbReference type="Proteomes" id="UP000310689"/>
    </source>
</evidence>
<dbReference type="Pfam" id="PF01331">
    <property type="entry name" value="mRNA_cap_enzyme"/>
    <property type="match status" value="1"/>
</dbReference>
<evidence type="ECO:0000256" key="4">
    <source>
        <dbReference type="ARBA" id="ARBA00022679"/>
    </source>
</evidence>
<dbReference type="CDD" id="cd07895">
    <property type="entry name" value="Adenylation_mRNA_capping"/>
    <property type="match status" value="1"/>
</dbReference>
<proteinExistence type="predicted"/>
<feature type="domain" description="mRNA capping enzyme adenylation" evidence="12">
    <location>
        <begin position="40"/>
        <end position="235"/>
    </location>
</feature>
<evidence type="ECO:0000256" key="2">
    <source>
        <dbReference type="ARBA" id="ARBA00012475"/>
    </source>
</evidence>
<feature type="compositionally biased region" description="Basic and acidic residues" evidence="11">
    <location>
        <begin position="359"/>
        <end position="370"/>
    </location>
</feature>
<feature type="region of interest" description="Disordered" evidence="11">
    <location>
        <begin position="359"/>
        <end position="393"/>
    </location>
</feature>
<dbReference type="GO" id="GO:0004484">
    <property type="term" value="F:mRNA guanylyltransferase activity"/>
    <property type="evidence" value="ECO:0007669"/>
    <property type="project" value="UniProtKB-EC"/>
</dbReference>
<dbReference type="InterPro" id="IPR051029">
    <property type="entry name" value="mRNA_Capping_Enz/RNA_Phosphat"/>
</dbReference>
<keyword evidence="6" id="KW-0547">Nucleotide-binding</keyword>
<dbReference type="InterPro" id="IPR012340">
    <property type="entry name" value="NA-bd_OB-fold"/>
</dbReference>
<dbReference type="Proteomes" id="UP000310689">
    <property type="component" value="Unassembled WGS sequence"/>
</dbReference>
<keyword evidence="9" id="KW-0539">Nucleus</keyword>
<gene>
    <name evidence="14" type="ORF">E3P86_01878</name>
</gene>
<dbReference type="GO" id="GO:0005634">
    <property type="term" value="C:nucleus"/>
    <property type="evidence" value="ECO:0007669"/>
    <property type="project" value="UniProtKB-SubCell"/>
</dbReference>
<dbReference type="Gene3D" id="3.30.470.30">
    <property type="entry name" value="DNA ligase/mRNA capping enzyme"/>
    <property type="match status" value="1"/>
</dbReference>
<feature type="compositionally biased region" description="Polar residues" evidence="11">
    <location>
        <begin position="380"/>
        <end position="393"/>
    </location>
</feature>
<dbReference type="GO" id="GO:0006370">
    <property type="term" value="P:7-methylguanosine mRNA capping"/>
    <property type="evidence" value="ECO:0007669"/>
    <property type="project" value="UniProtKB-KW"/>
</dbReference>
<evidence type="ECO:0000256" key="1">
    <source>
        <dbReference type="ARBA" id="ARBA00004123"/>
    </source>
</evidence>
<dbReference type="GO" id="GO:0005524">
    <property type="term" value="F:ATP binding"/>
    <property type="evidence" value="ECO:0007669"/>
    <property type="project" value="InterPro"/>
</dbReference>
<keyword evidence="8" id="KW-0342">GTP-binding</keyword>
<evidence type="ECO:0000256" key="3">
    <source>
        <dbReference type="ARBA" id="ARBA00022664"/>
    </source>
</evidence>
<dbReference type="AlphaFoldDB" id="A0A4T0J5L3"/>
<dbReference type="InterPro" id="IPR001339">
    <property type="entry name" value="mRNA_cap_enzyme_adenylation"/>
</dbReference>
<evidence type="ECO:0000256" key="9">
    <source>
        <dbReference type="ARBA" id="ARBA00023242"/>
    </source>
</evidence>